<feature type="compositionally biased region" description="Polar residues" evidence="1">
    <location>
        <begin position="71"/>
        <end position="91"/>
    </location>
</feature>
<gene>
    <name evidence="2" type="ORF">B0T11DRAFT_29197</name>
</gene>
<keyword evidence="3" id="KW-1185">Reference proteome</keyword>
<dbReference type="Proteomes" id="UP000813385">
    <property type="component" value="Unassembled WGS sequence"/>
</dbReference>
<accession>A0A8K0TVF4</accession>
<dbReference type="EMBL" id="JAGPXD010000001">
    <property type="protein sequence ID" value="KAH7377196.1"/>
    <property type="molecule type" value="Genomic_DNA"/>
</dbReference>
<protein>
    <submittedName>
        <fullName evidence="2">Uncharacterized protein</fullName>
    </submittedName>
</protein>
<dbReference type="AlphaFoldDB" id="A0A8K0TVF4"/>
<organism evidence="2 3">
    <name type="scientific">Plectosphaerella cucumerina</name>
    <dbReference type="NCBI Taxonomy" id="40658"/>
    <lineage>
        <taxon>Eukaryota</taxon>
        <taxon>Fungi</taxon>
        <taxon>Dikarya</taxon>
        <taxon>Ascomycota</taxon>
        <taxon>Pezizomycotina</taxon>
        <taxon>Sordariomycetes</taxon>
        <taxon>Hypocreomycetidae</taxon>
        <taxon>Glomerellales</taxon>
        <taxon>Plectosphaerellaceae</taxon>
        <taxon>Plectosphaerella</taxon>
    </lineage>
</organism>
<evidence type="ECO:0000313" key="2">
    <source>
        <dbReference type="EMBL" id="KAH7377196.1"/>
    </source>
</evidence>
<evidence type="ECO:0000313" key="3">
    <source>
        <dbReference type="Proteomes" id="UP000813385"/>
    </source>
</evidence>
<evidence type="ECO:0000256" key="1">
    <source>
        <dbReference type="SAM" id="MobiDB-lite"/>
    </source>
</evidence>
<feature type="region of interest" description="Disordered" evidence="1">
    <location>
        <begin position="219"/>
        <end position="252"/>
    </location>
</feature>
<proteinExistence type="predicted"/>
<reference evidence="2" key="1">
    <citation type="journal article" date="2021" name="Nat. Commun.">
        <title>Genetic determinants of endophytism in the Arabidopsis root mycobiome.</title>
        <authorList>
            <person name="Mesny F."/>
            <person name="Miyauchi S."/>
            <person name="Thiergart T."/>
            <person name="Pickel B."/>
            <person name="Atanasova L."/>
            <person name="Karlsson M."/>
            <person name="Huettel B."/>
            <person name="Barry K.W."/>
            <person name="Haridas S."/>
            <person name="Chen C."/>
            <person name="Bauer D."/>
            <person name="Andreopoulos W."/>
            <person name="Pangilinan J."/>
            <person name="LaButti K."/>
            <person name="Riley R."/>
            <person name="Lipzen A."/>
            <person name="Clum A."/>
            <person name="Drula E."/>
            <person name="Henrissat B."/>
            <person name="Kohler A."/>
            <person name="Grigoriev I.V."/>
            <person name="Martin F.M."/>
            <person name="Hacquard S."/>
        </authorList>
    </citation>
    <scope>NUCLEOTIDE SEQUENCE</scope>
    <source>
        <strain evidence="2">MPI-CAGE-AT-0016</strain>
    </source>
</reference>
<name>A0A8K0TVF4_9PEZI</name>
<feature type="compositionally biased region" description="Basic residues" evidence="1">
    <location>
        <begin position="219"/>
        <end position="241"/>
    </location>
</feature>
<comment type="caution">
    <text evidence="2">The sequence shown here is derived from an EMBL/GenBank/DDBJ whole genome shotgun (WGS) entry which is preliminary data.</text>
</comment>
<sequence>MASSTSVKRESSPQETNDTFYHINQTTVSDLDFHLRKAILAYEHLCQEICQNEATANEASNLGRENALLQATSNDQRGQPNSAGDDNSYASTRYEGLCDDSQERSTDRFSRDFNDLMLVQYRNEIIQQDRVIETKDAEIRRLVEIEAGLQSKLSWLQRHSQFDPEVRSVHKETDVVTRPGKELLQKEEEDVRREAVSLANEEVRTNHDGERSALTINRNKNKKAHRRARKLKQRKRARAKRKAGDPFAVLSL</sequence>
<feature type="region of interest" description="Disordered" evidence="1">
    <location>
        <begin position="71"/>
        <end position="105"/>
    </location>
</feature>